<evidence type="ECO:0000313" key="3">
    <source>
        <dbReference type="Proteomes" id="UP000663823"/>
    </source>
</evidence>
<evidence type="ECO:0000313" key="1">
    <source>
        <dbReference type="EMBL" id="CAF1198880.1"/>
    </source>
</evidence>
<dbReference type="Proteomes" id="UP000663882">
    <property type="component" value="Unassembled WGS sequence"/>
</dbReference>
<gene>
    <name evidence="2" type="ORF">OTI717_LOCUS32589</name>
    <name evidence="1" type="ORF">RFH988_LOCUS24487</name>
</gene>
<reference evidence="2" key="1">
    <citation type="submission" date="2021-02" db="EMBL/GenBank/DDBJ databases">
        <authorList>
            <person name="Nowell W R."/>
        </authorList>
    </citation>
    <scope>NUCLEOTIDE SEQUENCE</scope>
</reference>
<dbReference type="Proteomes" id="UP000663823">
    <property type="component" value="Unassembled WGS sequence"/>
</dbReference>
<protein>
    <submittedName>
        <fullName evidence="2">Uncharacterized protein</fullName>
    </submittedName>
</protein>
<name>A0A819SXI9_9BILA</name>
<dbReference type="EMBL" id="CAJNOO010001790">
    <property type="protein sequence ID" value="CAF1198880.1"/>
    <property type="molecule type" value="Genomic_DNA"/>
</dbReference>
<organism evidence="2 3">
    <name type="scientific">Rotaria sordida</name>
    <dbReference type="NCBI Taxonomy" id="392033"/>
    <lineage>
        <taxon>Eukaryota</taxon>
        <taxon>Metazoa</taxon>
        <taxon>Spiralia</taxon>
        <taxon>Gnathifera</taxon>
        <taxon>Rotifera</taxon>
        <taxon>Eurotatoria</taxon>
        <taxon>Bdelloidea</taxon>
        <taxon>Philodinida</taxon>
        <taxon>Philodinidae</taxon>
        <taxon>Rotaria</taxon>
    </lineage>
</organism>
<dbReference type="AlphaFoldDB" id="A0A819SXI9"/>
<accession>A0A819SXI9</accession>
<dbReference type="EMBL" id="CAJOAX010010127">
    <property type="protein sequence ID" value="CAF4069549.1"/>
    <property type="molecule type" value="Genomic_DNA"/>
</dbReference>
<evidence type="ECO:0000313" key="2">
    <source>
        <dbReference type="EMBL" id="CAF4069549.1"/>
    </source>
</evidence>
<comment type="caution">
    <text evidence="2">The sequence shown here is derived from an EMBL/GenBank/DDBJ whole genome shotgun (WGS) entry which is preliminary data.</text>
</comment>
<sequence length="68" mass="6888">MASGIIIAGDAVACLTTSAAIVGLDLTAAGKIGSAYGRIVEEITIKLLLSSSLSTNWTSSSLLCTSWI</sequence>
<proteinExistence type="predicted"/>